<keyword evidence="6 9" id="KW-1133">Transmembrane helix</keyword>
<dbReference type="RefSeq" id="WP_068809168.1">
    <property type="nucleotide sequence ID" value="NZ_MBFM01000005.1"/>
</dbReference>
<dbReference type="PANTHER" id="PTHR35011">
    <property type="entry name" value="2,3-DIKETO-L-GULONATE TRAP TRANSPORTER SMALL PERMEASE PROTEIN YIAM"/>
    <property type="match status" value="1"/>
</dbReference>
<comment type="subcellular location">
    <subcellularLocation>
        <location evidence="1 9">Cell inner membrane</location>
        <topology evidence="1 9">Multi-pass membrane protein</topology>
    </subcellularLocation>
</comment>
<evidence type="ECO:0000256" key="5">
    <source>
        <dbReference type="ARBA" id="ARBA00022692"/>
    </source>
</evidence>
<evidence type="ECO:0000256" key="6">
    <source>
        <dbReference type="ARBA" id="ARBA00022989"/>
    </source>
</evidence>
<gene>
    <name evidence="11" type="ORF">GX576_03740</name>
</gene>
<dbReference type="Pfam" id="PF04290">
    <property type="entry name" value="DctQ"/>
    <property type="match status" value="1"/>
</dbReference>
<feature type="transmembrane region" description="Helical" evidence="9">
    <location>
        <begin position="50"/>
        <end position="67"/>
    </location>
</feature>
<evidence type="ECO:0000256" key="2">
    <source>
        <dbReference type="ARBA" id="ARBA00022448"/>
    </source>
</evidence>
<feature type="transmembrane region" description="Helical" evidence="9">
    <location>
        <begin position="130"/>
        <end position="151"/>
    </location>
</feature>
<comment type="caution">
    <text evidence="11">The sequence shown here is derived from an EMBL/GenBank/DDBJ whole genome shotgun (WGS) entry which is preliminary data.</text>
</comment>
<comment type="function">
    <text evidence="9">Part of the tripartite ATP-independent periplasmic (TRAP) transport system.</text>
</comment>
<keyword evidence="7 9" id="KW-0472">Membrane</keyword>
<comment type="similarity">
    <text evidence="8 9">Belongs to the TRAP transporter small permease family.</text>
</comment>
<evidence type="ECO:0000313" key="12">
    <source>
        <dbReference type="Proteomes" id="UP000536534"/>
    </source>
</evidence>
<keyword evidence="5 9" id="KW-0812">Transmembrane</keyword>
<evidence type="ECO:0000313" key="11">
    <source>
        <dbReference type="EMBL" id="NLF53507.1"/>
    </source>
</evidence>
<dbReference type="OrthoDB" id="8689170at2"/>
<name>A0A7X7LU85_9RHOO</name>
<evidence type="ECO:0000259" key="10">
    <source>
        <dbReference type="Pfam" id="PF04290"/>
    </source>
</evidence>
<dbReference type="GO" id="GO:0022857">
    <property type="term" value="F:transmembrane transporter activity"/>
    <property type="evidence" value="ECO:0007669"/>
    <property type="project" value="UniProtKB-UniRule"/>
</dbReference>
<evidence type="ECO:0000256" key="9">
    <source>
        <dbReference type="RuleBase" id="RU369079"/>
    </source>
</evidence>
<evidence type="ECO:0000256" key="1">
    <source>
        <dbReference type="ARBA" id="ARBA00004429"/>
    </source>
</evidence>
<dbReference type="InterPro" id="IPR007387">
    <property type="entry name" value="TRAP_DctQ"/>
</dbReference>
<dbReference type="AlphaFoldDB" id="A0A7X7LU85"/>
<feature type="transmembrane region" description="Helical" evidence="9">
    <location>
        <begin position="88"/>
        <end position="110"/>
    </location>
</feature>
<proteinExistence type="inferred from homology"/>
<sequence length="175" mass="19485">MFRLLKRAERLIDAIVQRAAFAALAGMIAVITLQIVSRVFFDAVSWSEELARYLLVWTSFLGAAMAWQRGRHIAVDFVVDAMPGRLRLAVKAMAIVVSIAFFALIIHYGIRFMQMQSFQVSASLRIPIRYVFAVIPLTAVLMLYYSLLDLIELFSASARRQAEAIEGGATAGDLP</sequence>
<reference evidence="11 12" key="1">
    <citation type="journal article" date="2020" name="Biotechnol. Biofuels">
        <title>New insights from the biogas microbiome by comprehensive genome-resolved metagenomics of nearly 1600 species originating from multiple anaerobic digesters.</title>
        <authorList>
            <person name="Campanaro S."/>
            <person name="Treu L."/>
            <person name="Rodriguez-R L.M."/>
            <person name="Kovalovszki A."/>
            <person name="Ziels R.M."/>
            <person name="Maus I."/>
            <person name="Zhu X."/>
            <person name="Kougias P.G."/>
            <person name="Basile A."/>
            <person name="Luo G."/>
            <person name="Schluter A."/>
            <person name="Konstantinidis K.T."/>
            <person name="Angelidaki I."/>
        </authorList>
    </citation>
    <scope>NUCLEOTIDE SEQUENCE [LARGE SCALE GENOMIC DNA]</scope>
    <source>
        <strain evidence="11">AS06rmzACSIP_256</strain>
    </source>
</reference>
<dbReference type="PANTHER" id="PTHR35011:SF5">
    <property type="entry name" value="SIALIC ACID TRAP TRANSPORTER SMALL PERMEASE PROTEIN SIAQ"/>
    <property type="match status" value="1"/>
</dbReference>
<accession>A0A7X7LU85</accession>
<dbReference type="GO" id="GO:0005886">
    <property type="term" value="C:plasma membrane"/>
    <property type="evidence" value="ECO:0007669"/>
    <property type="project" value="UniProtKB-SubCell"/>
</dbReference>
<dbReference type="InterPro" id="IPR055348">
    <property type="entry name" value="DctQ"/>
</dbReference>
<evidence type="ECO:0000256" key="7">
    <source>
        <dbReference type="ARBA" id="ARBA00023136"/>
    </source>
</evidence>
<dbReference type="GO" id="GO:0015740">
    <property type="term" value="P:C4-dicarboxylate transport"/>
    <property type="evidence" value="ECO:0007669"/>
    <property type="project" value="TreeGrafter"/>
</dbReference>
<protein>
    <recommendedName>
        <fullName evidence="9">TRAP transporter small permease protein</fullName>
    </recommendedName>
</protein>
<feature type="domain" description="Tripartite ATP-independent periplasmic transporters DctQ component" evidence="10">
    <location>
        <begin position="27"/>
        <end position="154"/>
    </location>
</feature>
<evidence type="ECO:0000256" key="4">
    <source>
        <dbReference type="ARBA" id="ARBA00022519"/>
    </source>
</evidence>
<dbReference type="EMBL" id="JAAYYV010000099">
    <property type="protein sequence ID" value="NLF53507.1"/>
    <property type="molecule type" value="Genomic_DNA"/>
</dbReference>
<evidence type="ECO:0000256" key="8">
    <source>
        <dbReference type="ARBA" id="ARBA00038436"/>
    </source>
</evidence>
<keyword evidence="2 9" id="KW-0813">Transport</keyword>
<evidence type="ECO:0000256" key="3">
    <source>
        <dbReference type="ARBA" id="ARBA00022475"/>
    </source>
</evidence>
<comment type="subunit">
    <text evidence="9">The complex comprises the extracytoplasmic solute receptor protein and the two transmembrane proteins.</text>
</comment>
<feature type="transmembrane region" description="Helical" evidence="9">
    <location>
        <begin position="21"/>
        <end position="44"/>
    </location>
</feature>
<keyword evidence="3" id="KW-1003">Cell membrane</keyword>
<organism evidence="11 12">
    <name type="scientific">Thauera phenolivorans</name>
    <dbReference type="NCBI Taxonomy" id="1792543"/>
    <lineage>
        <taxon>Bacteria</taxon>
        <taxon>Pseudomonadati</taxon>
        <taxon>Pseudomonadota</taxon>
        <taxon>Betaproteobacteria</taxon>
        <taxon>Rhodocyclales</taxon>
        <taxon>Zoogloeaceae</taxon>
        <taxon>Thauera</taxon>
    </lineage>
</organism>
<keyword evidence="4 9" id="KW-0997">Cell inner membrane</keyword>
<dbReference type="Proteomes" id="UP000536534">
    <property type="component" value="Unassembled WGS sequence"/>
</dbReference>